<keyword evidence="10" id="KW-1185">Reference proteome</keyword>
<proteinExistence type="inferred from homology"/>
<evidence type="ECO:0000256" key="4">
    <source>
        <dbReference type="ARBA" id="ARBA00022475"/>
    </source>
</evidence>
<evidence type="ECO:0000256" key="8">
    <source>
        <dbReference type="SAM" id="Phobius"/>
    </source>
</evidence>
<feature type="transmembrane region" description="Helical" evidence="8">
    <location>
        <begin position="280"/>
        <end position="302"/>
    </location>
</feature>
<evidence type="ECO:0000256" key="5">
    <source>
        <dbReference type="ARBA" id="ARBA00022692"/>
    </source>
</evidence>
<keyword evidence="3" id="KW-0813">Transport</keyword>
<feature type="transmembrane region" description="Helical" evidence="8">
    <location>
        <begin position="125"/>
        <end position="146"/>
    </location>
</feature>
<comment type="caution">
    <text evidence="9">The sequence shown here is derived from an EMBL/GenBank/DDBJ whole genome shotgun (WGS) entry which is preliminary data.</text>
</comment>
<feature type="transmembrane region" description="Helical" evidence="8">
    <location>
        <begin position="198"/>
        <end position="214"/>
    </location>
</feature>
<dbReference type="Proteomes" id="UP000663981">
    <property type="component" value="Unassembled WGS sequence"/>
</dbReference>
<feature type="transmembrane region" description="Helical" evidence="8">
    <location>
        <begin position="221"/>
        <end position="244"/>
    </location>
</feature>
<evidence type="ECO:0000256" key="6">
    <source>
        <dbReference type="ARBA" id="ARBA00022989"/>
    </source>
</evidence>
<evidence type="ECO:0000256" key="1">
    <source>
        <dbReference type="ARBA" id="ARBA00004651"/>
    </source>
</evidence>
<feature type="transmembrane region" description="Helical" evidence="8">
    <location>
        <begin position="100"/>
        <end position="119"/>
    </location>
</feature>
<reference evidence="9 10" key="1">
    <citation type="submission" date="2021-03" db="EMBL/GenBank/DDBJ databases">
        <title>Whole genome sequence of Metabacillus bambusae BG109.</title>
        <authorList>
            <person name="Jeong J.W."/>
        </authorList>
    </citation>
    <scope>NUCLEOTIDE SEQUENCE [LARGE SCALE GENOMIC DNA]</scope>
    <source>
        <strain evidence="9 10">BG109</strain>
    </source>
</reference>
<feature type="transmembrane region" description="Helical" evidence="8">
    <location>
        <begin position="66"/>
        <end position="88"/>
    </location>
</feature>
<dbReference type="InterPro" id="IPR038770">
    <property type="entry name" value="Na+/solute_symporter_sf"/>
</dbReference>
<dbReference type="EMBL" id="JAGDEL010000004">
    <property type="protein sequence ID" value="MBO1511511.1"/>
    <property type="molecule type" value="Genomic_DNA"/>
</dbReference>
<dbReference type="PANTHER" id="PTHR36838">
    <property type="entry name" value="AUXIN EFFLUX CARRIER FAMILY PROTEIN"/>
    <property type="match status" value="1"/>
</dbReference>
<feature type="transmembrane region" description="Helical" evidence="8">
    <location>
        <begin position="6"/>
        <end position="24"/>
    </location>
</feature>
<evidence type="ECO:0000256" key="2">
    <source>
        <dbReference type="ARBA" id="ARBA00010145"/>
    </source>
</evidence>
<keyword evidence="4" id="KW-1003">Cell membrane</keyword>
<dbReference type="PANTHER" id="PTHR36838:SF1">
    <property type="entry name" value="SLR1864 PROTEIN"/>
    <property type="match status" value="1"/>
</dbReference>
<dbReference type="Pfam" id="PF03547">
    <property type="entry name" value="Mem_trans"/>
    <property type="match status" value="1"/>
</dbReference>
<keyword evidence="5 8" id="KW-0812">Transmembrane</keyword>
<accession>A0ABS3N0A8</accession>
<feature type="transmembrane region" description="Helical" evidence="8">
    <location>
        <begin position="36"/>
        <end position="54"/>
    </location>
</feature>
<gene>
    <name evidence="9" type="ORF">I7822_07505</name>
</gene>
<comment type="similarity">
    <text evidence="2">Belongs to the auxin efflux carrier (TC 2.A.69) family.</text>
</comment>
<protein>
    <submittedName>
        <fullName evidence="9">AEC family transporter</fullName>
    </submittedName>
</protein>
<dbReference type="Gene3D" id="1.20.1530.20">
    <property type="match status" value="1"/>
</dbReference>
<comment type="subcellular location">
    <subcellularLocation>
        <location evidence="1">Cell membrane</location>
        <topology evidence="1">Multi-pass membrane protein</topology>
    </subcellularLocation>
</comment>
<evidence type="ECO:0000256" key="7">
    <source>
        <dbReference type="ARBA" id="ARBA00023136"/>
    </source>
</evidence>
<keyword evidence="6 8" id="KW-1133">Transmembrane helix</keyword>
<dbReference type="RefSeq" id="WP_207976579.1">
    <property type="nucleotide sequence ID" value="NZ_JAGDEL010000004.1"/>
</dbReference>
<sequence length="307" mass="33948">MEVLSLIILNVIFPVFVLIGIGIFLHRKFTFNLDTLSKITTYYFLPTVGFANIYESEINGKVLVEIIVFQIILCVSLMIISSLIAKLLRLDKGMSANLKNSIVLVNSGNFGIPVSQLVFSHNPLGLSIQIVVMIIQNFVTYTYGLINSVSVNFKGLKVFYEFVKMPMIYALLLGLLLQGLNVKIPDFIWSPIKSVSDGFLAMALLTLGAQVAYIKIKKISLVLILSCFGRLILAPLISLFLIYICQLEGTTAQALFIASSYPSSRNSAQLALEYNNYPEFAGQTVLVSTLLSCVTVTVIVYVSKLIF</sequence>
<evidence type="ECO:0000256" key="3">
    <source>
        <dbReference type="ARBA" id="ARBA00022448"/>
    </source>
</evidence>
<feature type="transmembrane region" description="Helical" evidence="8">
    <location>
        <begin position="158"/>
        <end position="178"/>
    </location>
</feature>
<dbReference type="InterPro" id="IPR004776">
    <property type="entry name" value="Mem_transp_PIN-like"/>
</dbReference>
<evidence type="ECO:0000313" key="10">
    <source>
        <dbReference type="Proteomes" id="UP000663981"/>
    </source>
</evidence>
<name>A0ABS3N0A8_9BACI</name>
<keyword evidence="7 8" id="KW-0472">Membrane</keyword>
<organism evidence="9 10">
    <name type="scientific">Metabacillus bambusae</name>
    <dbReference type="NCBI Taxonomy" id="2795218"/>
    <lineage>
        <taxon>Bacteria</taxon>
        <taxon>Bacillati</taxon>
        <taxon>Bacillota</taxon>
        <taxon>Bacilli</taxon>
        <taxon>Bacillales</taxon>
        <taxon>Bacillaceae</taxon>
        <taxon>Metabacillus</taxon>
    </lineage>
</organism>
<evidence type="ECO:0000313" key="9">
    <source>
        <dbReference type="EMBL" id="MBO1511511.1"/>
    </source>
</evidence>